<dbReference type="STRING" id="53406.SAMN05421553_2637"/>
<accession>A0A1H5AM51</accession>
<feature type="domain" description="PilZ" evidence="1">
    <location>
        <begin position="4"/>
        <end position="108"/>
    </location>
</feature>
<proteinExistence type="predicted"/>
<dbReference type="RefSeq" id="WP_090381671.1">
    <property type="nucleotide sequence ID" value="NZ_CP156749.1"/>
</dbReference>
<evidence type="ECO:0000259" key="1">
    <source>
        <dbReference type="Pfam" id="PF07238"/>
    </source>
</evidence>
<dbReference type="GO" id="GO:0035438">
    <property type="term" value="F:cyclic-di-GMP binding"/>
    <property type="evidence" value="ECO:0007669"/>
    <property type="project" value="InterPro"/>
</dbReference>
<dbReference type="SUPFAM" id="SSF141371">
    <property type="entry name" value="PilZ domain-like"/>
    <property type="match status" value="1"/>
</dbReference>
<dbReference type="OrthoDB" id="6199437at2"/>
<organism evidence="2 3">
    <name type="scientific">Pseudomonas anguilliseptica</name>
    <dbReference type="NCBI Taxonomy" id="53406"/>
    <lineage>
        <taxon>Bacteria</taxon>
        <taxon>Pseudomonadati</taxon>
        <taxon>Pseudomonadota</taxon>
        <taxon>Gammaproteobacteria</taxon>
        <taxon>Pseudomonadales</taxon>
        <taxon>Pseudomonadaceae</taxon>
        <taxon>Pseudomonas</taxon>
    </lineage>
</organism>
<evidence type="ECO:0000313" key="2">
    <source>
        <dbReference type="EMBL" id="SED42911.1"/>
    </source>
</evidence>
<evidence type="ECO:0000313" key="3">
    <source>
        <dbReference type="Proteomes" id="UP000242849"/>
    </source>
</evidence>
<name>A0A1H5AM51_PSEAG</name>
<dbReference type="Pfam" id="PF07238">
    <property type="entry name" value="PilZ"/>
    <property type="match status" value="1"/>
</dbReference>
<keyword evidence="3" id="KW-1185">Reference proteome</keyword>
<dbReference type="Gene3D" id="2.40.10.220">
    <property type="entry name" value="predicted glycosyltransferase like domains"/>
    <property type="match status" value="1"/>
</dbReference>
<dbReference type="Proteomes" id="UP000242849">
    <property type="component" value="Unassembled WGS sequence"/>
</dbReference>
<protein>
    <submittedName>
        <fullName evidence="2">PilZ domain-containing protein</fullName>
    </submittedName>
</protein>
<gene>
    <name evidence="2" type="ORF">SAMN05421553_2637</name>
</gene>
<sequence>MDDERRLHSRHNADVQLEVFDLHTGQRLGRVVDLSADGFMLFSDTPLTADELVECRLVSEQVIEGVCEITLGADCLWSRPGADGQHCWAGFHIIDLAEDQAAALEVLLKHL</sequence>
<dbReference type="InterPro" id="IPR009875">
    <property type="entry name" value="PilZ_domain"/>
</dbReference>
<dbReference type="AlphaFoldDB" id="A0A1H5AM51"/>
<dbReference type="EMBL" id="FNSC01000001">
    <property type="protein sequence ID" value="SED42911.1"/>
    <property type="molecule type" value="Genomic_DNA"/>
</dbReference>
<reference evidence="3" key="1">
    <citation type="submission" date="2016-10" db="EMBL/GenBank/DDBJ databases">
        <authorList>
            <person name="Varghese N."/>
            <person name="Submissions S."/>
        </authorList>
    </citation>
    <scope>NUCLEOTIDE SEQUENCE [LARGE SCALE GENOMIC DNA]</scope>
    <source>
        <strain evidence="3">DSM 12111</strain>
    </source>
</reference>